<organism evidence="2 3">
    <name type="scientific">Jaapia argillacea MUCL 33604</name>
    <dbReference type="NCBI Taxonomy" id="933084"/>
    <lineage>
        <taxon>Eukaryota</taxon>
        <taxon>Fungi</taxon>
        <taxon>Dikarya</taxon>
        <taxon>Basidiomycota</taxon>
        <taxon>Agaricomycotina</taxon>
        <taxon>Agaricomycetes</taxon>
        <taxon>Agaricomycetidae</taxon>
        <taxon>Jaapiales</taxon>
        <taxon>Jaapiaceae</taxon>
        <taxon>Jaapia</taxon>
    </lineage>
</organism>
<dbReference type="Pfam" id="PF12937">
    <property type="entry name" value="F-box-like"/>
    <property type="match status" value="1"/>
</dbReference>
<keyword evidence="3" id="KW-1185">Reference proteome</keyword>
<proteinExistence type="predicted"/>
<gene>
    <name evidence="2" type="ORF">JAAARDRAFT_28678</name>
</gene>
<dbReference type="AlphaFoldDB" id="A0A067QFS0"/>
<protein>
    <recommendedName>
        <fullName evidence="1">F-box domain-containing protein</fullName>
    </recommendedName>
</protein>
<feature type="domain" description="F-box" evidence="1">
    <location>
        <begin position="44"/>
        <end position="101"/>
    </location>
</feature>
<dbReference type="InParanoid" id="A0A067QFS0"/>
<dbReference type="EMBL" id="KL197709">
    <property type="protein sequence ID" value="KDQ65015.1"/>
    <property type="molecule type" value="Genomic_DNA"/>
</dbReference>
<name>A0A067QFS0_9AGAM</name>
<dbReference type="InterPro" id="IPR001810">
    <property type="entry name" value="F-box_dom"/>
</dbReference>
<dbReference type="Proteomes" id="UP000027265">
    <property type="component" value="Unassembled WGS sequence"/>
</dbReference>
<evidence type="ECO:0000259" key="1">
    <source>
        <dbReference type="Pfam" id="PF12937"/>
    </source>
</evidence>
<accession>A0A067QFS0</accession>
<dbReference type="HOGENOM" id="CLU_024199_2_3_1"/>
<dbReference type="STRING" id="933084.A0A067QFS0"/>
<sequence length="601" mass="66654">MADMEADDPISQLDAQISSHAEVIEKHAAAVRALKSRRNSYAAIARLPNEILTDIFHILASQPIQISPFDPVRSPLWVVVSHVCHRWRVVALSSPTLWGHILTPFPEWVPEMLARSKQTPIVFEVDRRFPGVAALDAIRPHFARIRALKLVCPQRDLTRFFQSLSHTSAPLLESLSVESPQLGESFENLFLLDAPRLRSISLTTCLVKWDSQIFRSGNLLHLALCFVPNVRAVPTMLQMLDTLECMPRLQSLTLENIVPILQPGPQGLPPHHRQVALLHLWSLRIRTADCLTSANFINQLVIPRSSSLSLYHMIADTSMSIFNIFFSLIRPHCDPSMGGKVIRRVEVTAEDRIPLIVQGSTPEDPSPHLHVSQDHLTSAQPTPSVLCAMGEGSTFSHVDYLLLSRCADSITGWAKALMSFPATENVELFSTRSTMLARALGGIVDSHGDEWEQPALECGFEEELGLEMFIVLPKLKTVLLKEVDFGEIMHMDAMSFVDALHNTLRTRKLRGVTVGTLKIRKCANVTSGDLERLGEFVDVVEWDGLVESRPPNITVGPFGYPHITPPTGIRILSLSLSSTVALPAHSCVVVPDNTPPRTVPT</sequence>
<evidence type="ECO:0000313" key="3">
    <source>
        <dbReference type="Proteomes" id="UP000027265"/>
    </source>
</evidence>
<dbReference type="Gene3D" id="1.20.1280.50">
    <property type="match status" value="1"/>
</dbReference>
<dbReference type="OrthoDB" id="2884925at2759"/>
<reference evidence="3" key="1">
    <citation type="journal article" date="2014" name="Proc. Natl. Acad. Sci. U.S.A.">
        <title>Extensive sampling of basidiomycete genomes demonstrates inadequacy of the white-rot/brown-rot paradigm for wood decay fungi.</title>
        <authorList>
            <person name="Riley R."/>
            <person name="Salamov A.A."/>
            <person name="Brown D.W."/>
            <person name="Nagy L.G."/>
            <person name="Floudas D."/>
            <person name="Held B.W."/>
            <person name="Levasseur A."/>
            <person name="Lombard V."/>
            <person name="Morin E."/>
            <person name="Otillar R."/>
            <person name="Lindquist E.A."/>
            <person name="Sun H."/>
            <person name="LaButti K.M."/>
            <person name="Schmutz J."/>
            <person name="Jabbour D."/>
            <person name="Luo H."/>
            <person name="Baker S.E."/>
            <person name="Pisabarro A.G."/>
            <person name="Walton J.D."/>
            <person name="Blanchette R.A."/>
            <person name="Henrissat B."/>
            <person name="Martin F."/>
            <person name="Cullen D."/>
            <person name="Hibbett D.S."/>
            <person name="Grigoriev I.V."/>
        </authorList>
    </citation>
    <scope>NUCLEOTIDE SEQUENCE [LARGE SCALE GENOMIC DNA]</scope>
    <source>
        <strain evidence="3">MUCL 33604</strain>
    </source>
</reference>
<evidence type="ECO:0000313" key="2">
    <source>
        <dbReference type="EMBL" id="KDQ65015.1"/>
    </source>
</evidence>